<name>A0A1Y2IDN8_TRAC3</name>
<feature type="chain" id="PRO_5012350148" description="FHA domain-containing protein" evidence="1">
    <location>
        <begin position="23"/>
        <end position="173"/>
    </location>
</feature>
<protein>
    <recommendedName>
        <fullName evidence="4">FHA domain-containing protein</fullName>
    </recommendedName>
</protein>
<proteinExistence type="predicted"/>
<evidence type="ECO:0000313" key="2">
    <source>
        <dbReference type="EMBL" id="OSC99259.1"/>
    </source>
</evidence>
<evidence type="ECO:0000256" key="1">
    <source>
        <dbReference type="SAM" id="SignalP"/>
    </source>
</evidence>
<dbReference type="Proteomes" id="UP000193067">
    <property type="component" value="Unassembled WGS sequence"/>
</dbReference>
<dbReference type="AlphaFoldDB" id="A0A1Y2IDN8"/>
<reference evidence="2 3" key="1">
    <citation type="journal article" date="2015" name="Biotechnol. Biofuels">
        <title>Enhanced degradation of softwood versus hardwood by the white-rot fungus Pycnoporus coccineus.</title>
        <authorList>
            <person name="Couturier M."/>
            <person name="Navarro D."/>
            <person name="Chevret D."/>
            <person name="Henrissat B."/>
            <person name="Piumi F."/>
            <person name="Ruiz-Duenas F.J."/>
            <person name="Martinez A.T."/>
            <person name="Grigoriev I.V."/>
            <person name="Riley R."/>
            <person name="Lipzen A."/>
            <person name="Berrin J.G."/>
            <person name="Master E.R."/>
            <person name="Rosso M.N."/>
        </authorList>
    </citation>
    <scope>NUCLEOTIDE SEQUENCE [LARGE SCALE GENOMIC DNA]</scope>
    <source>
        <strain evidence="2 3">BRFM310</strain>
    </source>
</reference>
<sequence length="173" mass="19131">MLRDGRRSIVGSLLASSSLVAGQLVINTPAHVEQCIPTVTSATPTLALRTPSLSVTSLEPLPLLSPLLSVLVIDRDFRPVSRENLFVSRHHALTACERDIFLTASLSRFTLTLLSRFYLQLSSRFLSLRLGPVESDQLDYPYGDYQEANQNVFSIQLTTAACDVAAEHAREFR</sequence>
<organism evidence="2 3">
    <name type="scientific">Trametes coccinea (strain BRFM310)</name>
    <name type="common">Pycnoporus coccineus</name>
    <dbReference type="NCBI Taxonomy" id="1353009"/>
    <lineage>
        <taxon>Eukaryota</taxon>
        <taxon>Fungi</taxon>
        <taxon>Dikarya</taxon>
        <taxon>Basidiomycota</taxon>
        <taxon>Agaricomycotina</taxon>
        <taxon>Agaricomycetes</taxon>
        <taxon>Polyporales</taxon>
        <taxon>Polyporaceae</taxon>
        <taxon>Trametes</taxon>
    </lineage>
</organism>
<accession>A0A1Y2IDN8</accession>
<evidence type="ECO:0000313" key="3">
    <source>
        <dbReference type="Proteomes" id="UP000193067"/>
    </source>
</evidence>
<evidence type="ECO:0008006" key="4">
    <source>
        <dbReference type="Google" id="ProtNLM"/>
    </source>
</evidence>
<feature type="signal peptide" evidence="1">
    <location>
        <begin position="1"/>
        <end position="22"/>
    </location>
</feature>
<dbReference type="EMBL" id="KZ084129">
    <property type="protein sequence ID" value="OSC99259.1"/>
    <property type="molecule type" value="Genomic_DNA"/>
</dbReference>
<keyword evidence="1" id="KW-0732">Signal</keyword>
<gene>
    <name evidence="2" type="ORF">PYCCODRAFT_849996</name>
</gene>
<keyword evidence="3" id="KW-1185">Reference proteome</keyword>